<keyword evidence="1" id="KW-0472">Membrane</keyword>
<feature type="transmembrane region" description="Helical" evidence="1">
    <location>
        <begin position="37"/>
        <end position="66"/>
    </location>
</feature>
<organism evidence="3 4">
    <name type="scientific">Paenibacillus macquariensis</name>
    <dbReference type="NCBI Taxonomy" id="948756"/>
    <lineage>
        <taxon>Bacteria</taxon>
        <taxon>Bacillati</taxon>
        <taxon>Bacillota</taxon>
        <taxon>Bacilli</taxon>
        <taxon>Bacillales</taxon>
        <taxon>Paenibacillaceae</taxon>
        <taxon>Paenibacillus</taxon>
    </lineage>
</organism>
<gene>
    <name evidence="3" type="ORF">SAMN05421578_10181</name>
</gene>
<evidence type="ECO:0000256" key="1">
    <source>
        <dbReference type="SAM" id="Phobius"/>
    </source>
</evidence>
<feature type="domain" description="Uncharacterized protein YyaB-like PH" evidence="2">
    <location>
        <begin position="62"/>
        <end position="136"/>
    </location>
</feature>
<keyword evidence="1" id="KW-0812">Transmembrane</keyword>
<protein>
    <submittedName>
        <fullName evidence="3">PH domain-containing protein</fullName>
    </submittedName>
</protein>
<dbReference type="RefSeq" id="WP_068590294.1">
    <property type="nucleotide sequence ID" value="NZ_FTNK01000001.1"/>
</dbReference>
<dbReference type="Proteomes" id="UP000186666">
    <property type="component" value="Unassembled WGS sequence"/>
</dbReference>
<evidence type="ECO:0000313" key="4">
    <source>
        <dbReference type="Proteomes" id="UP000186666"/>
    </source>
</evidence>
<keyword evidence="1" id="KW-1133">Transmembrane helix</keyword>
<evidence type="ECO:0000313" key="3">
    <source>
        <dbReference type="EMBL" id="SIQ29288.1"/>
    </source>
</evidence>
<reference evidence="3 4" key="1">
    <citation type="submission" date="2017-01" db="EMBL/GenBank/DDBJ databases">
        <authorList>
            <person name="Varghese N."/>
            <person name="Submissions S."/>
        </authorList>
    </citation>
    <scope>NUCLEOTIDE SEQUENCE [LARGE SCALE GENOMIC DNA]</scope>
    <source>
        <strain evidence="3 4">ATCC 23464</strain>
    </source>
</reference>
<keyword evidence="4" id="KW-1185">Reference proteome</keyword>
<dbReference type="InterPro" id="IPR009589">
    <property type="entry name" value="PH_YyaB-like"/>
</dbReference>
<name>A0ABY1JJE1_9BACL</name>
<proteinExistence type="predicted"/>
<dbReference type="EMBL" id="FTNK01000001">
    <property type="protein sequence ID" value="SIQ29288.1"/>
    <property type="molecule type" value="Genomic_DNA"/>
</dbReference>
<evidence type="ECO:0000259" key="2">
    <source>
        <dbReference type="Pfam" id="PF06713"/>
    </source>
</evidence>
<accession>A0ABY1JJE1</accession>
<sequence>MKFIPRRDLWLSITMWFCIIGLALASISPLFKVGTNIIGGSILFLFCMGMAGFIAWIWLGVVYKLLDTELFIRMGPLTNSITYDSITHVKPVRSWISNMAMATSSRKVEIKYGRYDVVQVSPLDQETFIRELRIRCPHVHIE</sequence>
<dbReference type="Pfam" id="PF06713">
    <property type="entry name" value="bPH_4"/>
    <property type="match status" value="1"/>
</dbReference>
<feature type="transmembrane region" description="Helical" evidence="1">
    <location>
        <begin position="9"/>
        <end position="31"/>
    </location>
</feature>
<comment type="caution">
    <text evidence="3">The sequence shown here is derived from an EMBL/GenBank/DDBJ whole genome shotgun (WGS) entry which is preliminary data.</text>
</comment>